<accession>A0A2T2PBP8</accession>
<proteinExistence type="predicted"/>
<organism evidence="2 3">
    <name type="scientific">Corynespora cassiicola Philippines</name>
    <dbReference type="NCBI Taxonomy" id="1448308"/>
    <lineage>
        <taxon>Eukaryota</taxon>
        <taxon>Fungi</taxon>
        <taxon>Dikarya</taxon>
        <taxon>Ascomycota</taxon>
        <taxon>Pezizomycotina</taxon>
        <taxon>Dothideomycetes</taxon>
        <taxon>Pleosporomycetidae</taxon>
        <taxon>Pleosporales</taxon>
        <taxon>Corynesporascaceae</taxon>
        <taxon>Corynespora</taxon>
    </lineage>
</organism>
<dbReference type="OrthoDB" id="5347061at2759"/>
<dbReference type="EMBL" id="KZ678128">
    <property type="protein sequence ID" value="PSN75089.1"/>
    <property type="molecule type" value="Genomic_DNA"/>
</dbReference>
<feature type="domain" description="Heterokaryon incompatibility" evidence="1">
    <location>
        <begin position="135"/>
        <end position="202"/>
    </location>
</feature>
<gene>
    <name evidence="2" type="ORF">BS50DRAFT_581825</name>
</gene>
<dbReference type="InterPro" id="IPR010730">
    <property type="entry name" value="HET"/>
</dbReference>
<evidence type="ECO:0000313" key="2">
    <source>
        <dbReference type="EMBL" id="PSN75089.1"/>
    </source>
</evidence>
<dbReference type="PANTHER" id="PTHR33112">
    <property type="entry name" value="DOMAIN PROTEIN, PUTATIVE-RELATED"/>
    <property type="match status" value="1"/>
</dbReference>
<name>A0A2T2PBP8_CORCC</name>
<evidence type="ECO:0000313" key="3">
    <source>
        <dbReference type="Proteomes" id="UP000240883"/>
    </source>
</evidence>
<dbReference type="PANTHER" id="PTHR33112:SF15">
    <property type="entry name" value="HETEROKARYON INCOMPATIBILITY DOMAIN-CONTAINING PROTEIN"/>
    <property type="match status" value="1"/>
</dbReference>
<sequence length="220" mass="25321">MSGLGFGTIIPSACLFLTINRHTIILVKQKDQFRPTELPIFVQYNGHACQFLLTHLPISFQTFSDRLARALEQKDPVDNSTGSPETMDLACAWLERCKKSHFLCKSPESHLPTRVIDVENLETNTVPLSQKVVLPSIDQWPKTFRDAIYVTGCLGIRYIWIDALCIAQEDENDWAFESGRMEDYYLNSTITIAAARIYERDKEHSLEKRETFYAHRYPKS</sequence>
<keyword evidence="3" id="KW-1185">Reference proteome</keyword>
<dbReference type="AlphaFoldDB" id="A0A2T2PBP8"/>
<dbReference type="STRING" id="1448308.A0A2T2PBP8"/>
<dbReference type="Proteomes" id="UP000240883">
    <property type="component" value="Unassembled WGS sequence"/>
</dbReference>
<reference evidence="2 3" key="1">
    <citation type="journal article" date="2018" name="Front. Microbiol.">
        <title>Genome-Wide Analysis of Corynespora cassiicola Leaf Fall Disease Putative Effectors.</title>
        <authorList>
            <person name="Lopez D."/>
            <person name="Ribeiro S."/>
            <person name="Label P."/>
            <person name="Fumanal B."/>
            <person name="Venisse J.S."/>
            <person name="Kohler A."/>
            <person name="de Oliveira R.R."/>
            <person name="Labutti K."/>
            <person name="Lipzen A."/>
            <person name="Lail K."/>
            <person name="Bauer D."/>
            <person name="Ohm R.A."/>
            <person name="Barry K.W."/>
            <person name="Spatafora J."/>
            <person name="Grigoriev I.V."/>
            <person name="Martin F.M."/>
            <person name="Pujade-Renaud V."/>
        </authorList>
    </citation>
    <scope>NUCLEOTIDE SEQUENCE [LARGE SCALE GENOMIC DNA]</scope>
    <source>
        <strain evidence="2 3">Philippines</strain>
    </source>
</reference>
<evidence type="ECO:0000259" key="1">
    <source>
        <dbReference type="Pfam" id="PF06985"/>
    </source>
</evidence>
<dbReference type="Pfam" id="PF06985">
    <property type="entry name" value="HET"/>
    <property type="match status" value="1"/>
</dbReference>
<protein>
    <recommendedName>
        <fullName evidence="1">Heterokaryon incompatibility domain-containing protein</fullName>
    </recommendedName>
</protein>